<dbReference type="SUPFAM" id="SSF57667">
    <property type="entry name" value="beta-beta-alpha zinc fingers"/>
    <property type="match status" value="1"/>
</dbReference>
<sequence length="79" mass="8816">MAGFGADESIFGASVALQSMALAYKVHACPFCTYTTPRKDLLDGHLRTHTGVKPFSCPYCPYTSADRSNLRRHKRNHEL</sequence>
<name>A0AAN9AAJ0_HALRR</name>
<dbReference type="PANTHER" id="PTHR24403">
    <property type="entry name" value="ZINC FINGER PROTEIN"/>
    <property type="match status" value="1"/>
</dbReference>
<keyword evidence="8" id="KW-0539">Nucleus</keyword>
<keyword evidence="7" id="KW-0804">Transcription</keyword>
<dbReference type="GO" id="GO:0005634">
    <property type="term" value="C:nucleus"/>
    <property type="evidence" value="ECO:0007669"/>
    <property type="project" value="UniProtKB-SubCell"/>
</dbReference>
<evidence type="ECO:0000313" key="11">
    <source>
        <dbReference type="EMBL" id="KAK7080589.1"/>
    </source>
</evidence>
<dbReference type="Gene3D" id="3.30.160.60">
    <property type="entry name" value="Classic Zinc Finger"/>
    <property type="match status" value="2"/>
</dbReference>
<evidence type="ECO:0000256" key="6">
    <source>
        <dbReference type="ARBA" id="ARBA00023015"/>
    </source>
</evidence>
<dbReference type="InterPro" id="IPR036236">
    <property type="entry name" value="Znf_C2H2_sf"/>
</dbReference>
<feature type="domain" description="C2H2-type" evidence="10">
    <location>
        <begin position="55"/>
        <end position="79"/>
    </location>
</feature>
<gene>
    <name evidence="11" type="ORF">SK128_000481</name>
</gene>
<protein>
    <recommendedName>
        <fullName evidence="10">C2H2-type domain-containing protein</fullName>
    </recommendedName>
</protein>
<accession>A0AAN9AAJ0</accession>
<dbReference type="AlphaFoldDB" id="A0AAN9AAJ0"/>
<keyword evidence="12" id="KW-1185">Reference proteome</keyword>
<feature type="domain" description="C2H2-type" evidence="10">
    <location>
        <begin position="27"/>
        <end position="54"/>
    </location>
</feature>
<keyword evidence="6" id="KW-0805">Transcription regulation</keyword>
<organism evidence="11 12">
    <name type="scientific">Halocaridina rubra</name>
    <name type="common">Hawaiian red shrimp</name>
    <dbReference type="NCBI Taxonomy" id="373956"/>
    <lineage>
        <taxon>Eukaryota</taxon>
        <taxon>Metazoa</taxon>
        <taxon>Ecdysozoa</taxon>
        <taxon>Arthropoda</taxon>
        <taxon>Crustacea</taxon>
        <taxon>Multicrustacea</taxon>
        <taxon>Malacostraca</taxon>
        <taxon>Eumalacostraca</taxon>
        <taxon>Eucarida</taxon>
        <taxon>Decapoda</taxon>
        <taxon>Pleocyemata</taxon>
        <taxon>Caridea</taxon>
        <taxon>Atyoidea</taxon>
        <taxon>Atyidae</taxon>
        <taxon>Halocaridina</taxon>
    </lineage>
</organism>
<feature type="non-terminal residue" evidence="11">
    <location>
        <position position="79"/>
    </location>
</feature>
<keyword evidence="4 9" id="KW-0863">Zinc-finger</keyword>
<evidence type="ECO:0000256" key="8">
    <source>
        <dbReference type="ARBA" id="ARBA00023242"/>
    </source>
</evidence>
<dbReference type="Proteomes" id="UP001381693">
    <property type="component" value="Unassembled WGS sequence"/>
</dbReference>
<dbReference type="InterPro" id="IPR013087">
    <property type="entry name" value="Znf_C2H2_type"/>
</dbReference>
<dbReference type="PROSITE" id="PS50157">
    <property type="entry name" value="ZINC_FINGER_C2H2_2"/>
    <property type="match status" value="2"/>
</dbReference>
<dbReference type="GO" id="GO:0008270">
    <property type="term" value="F:zinc ion binding"/>
    <property type="evidence" value="ECO:0007669"/>
    <property type="project" value="UniProtKB-KW"/>
</dbReference>
<evidence type="ECO:0000259" key="10">
    <source>
        <dbReference type="PROSITE" id="PS50157"/>
    </source>
</evidence>
<evidence type="ECO:0000256" key="4">
    <source>
        <dbReference type="ARBA" id="ARBA00022771"/>
    </source>
</evidence>
<evidence type="ECO:0000256" key="9">
    <source>
        <dbReference type="PROSITE-ProRule" id="PRU00042"/>
    </source>
</evidence>
<reference evidence="11 12" key="1">
    <citation type="submission" date="2023-11" db="EMBL/GenBank/DDBJ databases">
        <title>Halocaridina rubra genome assembly.</title>
        <authorList>
            <person name="Smith C."/>
        </authorList>
    </citation>
    <scope>NUCLEOTIDE SEQUENCE [LARGE SCALE GENOMIC DNA]</scope>
    <source>
        <strain evidence="11">EP-1</strain>
        <tissue evidence="11">Whole</tissue>
    </source>
</reference>
<dbReference type="Pfam" id="PF00096">
    <property type="entry name" value="zf-C2H2"/>
    <property type="match status" value="1"/>
</dbReference>
<dbReference type="FunFam" id="3.30.160.60:FF:000395">
    <property type="entry name" value="zinc finger protein 513"/>
    <property type="match status" value="1"/>
</dbReference>
<evidence type="ECO:0000256" key="5">
    <source>
        <dbReference type="ARBA" id="ARBA00022833"/>
    </source>
</evidence>
<keyword evidence="5" id="KW-0862">Zinc</keyword>
<dbReference type="GO" id="GO:0045944">
    <property type="term" value="P:positive regulation of transcription by RNA polymerase II"/>
    <property type="evidence" value="ECO:0007669"/>
    <property type="project" value="TreeGrafter"/>
</dbReference>
<evidence type="ECO:0000313" key="12">
    <source>
        <dbReference type="Proteomes" id="UP001381693"/>
    </source>
</evidence>
<dbReference type="PANTHER" id="PTHR24403:SF109">
    <property type="entry name" value="ZINC FINGER PROTEIN 845-LIKE"/>
    <property type="match status" value="1"/>
</dbReference>
<dbReference type="EMBL" id="JAXCGZ010005857">
    <property type="protein sequence ID" value="KAK7080589.1"/>
    <property type="molecule type" value="Genomic_DNA"/>
</dbReference>
<dbReference type="InterPro" id="IPR050688">
    <property type="entry name" value="Zinc_finger/UBP_domain"/>
</dbReference>
<keyword evidence="3" id="KW-0677">Repeat</keyword>
<proteinExistence type="predicted"/>
<keyword evidence="2" id="KW-0479">Metal-binding</keyword>
<evidence type="ECO:0000256" key="7">
    <source>
        <dbReference type="ARBA" id="ARBA00023163"/>
    </source>
</evidence>
<comment type="subcellular location">
    <subcellularLocation>
        <location evidence="1">Nucleus</location>
    </subcellularLocation>
</comment>
<evidence type="ECO:0000256" key="3">
    <source>
        <dbReference type="ARBA" id="ARBA00022737"/>
    </source>
</evidence>
<dbReference type="SMART" id="SM00355">
    <property type="entry name" value="ZnF_C2H2"/>
    <property type="match status" value="2"/>
</dbReference>
<comment type="caution">
    <text evidence="11">The sequence shown here is derived from an EMBL/GenBank/DDBJ whole genome shotgun (WGS) entry which is preliminary data.</text>
</comment>
<evidence type="ECO:0000256" key="1">
    <source>
        <dbReference type="ARBA" id="ARBA00004123"/>
    </source>
</evidence>
<evidence type="ECO:0000256" key="2">
    <source>
        <dbReference type="ARBA" id="ARBA00022723"/>
    </source>
</evidence>